<dbReference type="AlphaFoldDB" id="A0A2S7KMH1"/>
<dbReference type="InterPro" id="IPR053146">
    <property type="entry name" value="QDO-like"/>
</dbReference>
<sequence>MKQSITHWVLGHKVTPYDTTGNYDLMMAETPPHVPGPPPHSHHHMEESFLILEGEMEFIINGAIRTVTAGQSVDLPPNTMHTFSNKTDKPCKWINIHSPKGFRDFFETLGIPEGEQDAQSRSVSQEIIQQVIQTAADYDMHIPPPPG</sequence>
<dbReference type="RefSeq" id="WP_104811723.1">
    <property type="nucleotide sequence ID" value="NZ_MQUB01000001.1"/>
</dbReference>
<name>A0A2S7KMH1_9FLAO</name>
<dbReference type="PANTHER" id="PTHR36440">
    <property type="entry name" value="PUTATIVE (AFU_ORTHOLOGUE AFUA_8G07350)-RELATED"/>
    <property type="match status" value="1"/>
</dbReference>
<protein>
    <submittedName>
        <fullName evidence="2">Cupin</fullName>
    </submittedName>
</protein>
<keyword evidence="3" id="KW-1185">Reference proteome</keyword>
<comment type="caution">
    <text evidence="2">The sequence shown here is derived from an EMBL/GenBank/DDBJ whole genome shotgun (WGS) entry which is preliminary data.</text>
</comment>
<proteinExistence type="predicted"/>
<dbReference type="InterPro" id="IPR014710">
    <property type="entry name" value="RmlC-like_jellyroll"/>
</dbReference>
<feature type="domain" description="Cupin type-2" evidence="1">
    <location>
        <begin position="28"/>
        <end position="96"/>
    </location>
</feature>
<dbReference type="Gene3D" id="2.60.120.10">
    <property type="entry name" value="Jelly Rolls"/>
    <property type="match status" value="1"/>
</dbReference>
<dbReference type="EMBL" id="MQUB01000001">
    <property type="protein sequence ID" value="PQB03802.1"/>
    <property type="molecule type" value="Genomic_DNA"/>
</dbReference>
<dbReference type="Pfam" id="PF07883">
    <property type="entry name" value="Cupin_2"/>
    <property type="match status" value="1"/>
</dbReference>
<dbReference type="InterPro" id="IPR013096">
    <property type="entry name" value="Cupin_2"/>
</dbReference>
<accession>A0A2S7KMH1</accession>
<dbReference type="Proteomes" id="UP000239800">
    <property type="component" value="Unassembled WGS sequence"/>
</dbReference>
<evidence type="ECO:0000313" key="3">
    <source>
        <dbReference type="Proteomes" id="UP000239800"/>
    </source>
</evidence>
<evidence type="ECO:0000313" key="2">
    <source>
        <dbReference type="EMBL" id="PQB03802.1"/>
    </source>
</evidence>
<dbReference type="SUPFAM" id="SSF51182">
    <property type="entry name" value="RmlC-like cupins"/>
    <property type="match status" value="1"/>
</dbReference>
<dbReference type="OrthoDB" id="9806121at2"/>
<dbReference type="PANTHER" id="PTHR36440:SF1">
    <property type="entry name" value="PUTATIVE (AFU_ORTHOLOGUE AFUA_8G07350)-RELATED"/>
    <property type="match status" value="1"/>
</dbReference>
<evidence type="ECO:0000259" key="1">
    <source>
        <dbReference type="Pfam" id="PF07883"/>
    </source>
</evidence>
<gene>
    <name evidence="2" type="ORF">BST85_01950</name>
</gene>
<reference evidence="2 3" key="1">
    <citation type="submission" date="2016-11" db="EMBL/GenBank/DDBJ databases">
        <title>Trade-off between light-utilization and light-protection in marine flavobacteria.</title>
        <authorList>
            <person name="Kumagai Y."/>
        </authorList>
    </citation>
    <scope>NUCLEOTIDE SEQUENCE [LARGE SCALE GENOMIC DNA]</scope>
    <source>
        <strain evidence="2 3">NBRC 107741</strain>
    </source>
</reference>
<organism evidence="2 3">
    <name type="scientific">Aureitalea marina</name>
    <dbReference type="NCBI Taxonomy" id="930804"/>
    <lineage>
        <taxon>Bacteria</taxon>
        <taxon>Pseudomonadati</taxon>
        <taxon>Bacteroidota</taxon>
        <taxon>Flavobacteriia</taxon>
        <taxon>Flavobacteriales</taxon>
        <taxon>Flavobacteriaceae</taxon>
        <taxon>Aureitalea</taxon>
    </lineage>
</organism>
<dbReference type="InterPro" id="IPR011051">
    <property type="entry name" value="RmlC_Cupin_sf"/>
</dbReference>